<feature type="transmembrane region" description="Helical" evidence="7">
    <location>
        <begin position="310"/>
        <end position="331"/>
    </location>
</feature>
<dbReference type="InParanoid" id="A8PU02"/>
<dbReference type="STRING" id="425265.A8PU02"/>
<dbReference type="OrthoDB" id="3364966at2759"/>
<feature type="transmembrane region" description="Helical" evidence="7">
    <location>
        <begin position="401"/>
        <end position="422"/>
    </location>
</feature>
<dbReference type="InterPro" id="IPR045014">
    <property type="entry name" value="TM41A/B"/>
</dbReference>
<dbReference type="InterPro" id="IPR032816">
    <property type="entry name" value="VTT_dom"/>
</dbReference>
<dbReference type="VEuPathDB" id="FungiDB:MGL_0506"/>
<dbReference type="GeneID" id="5857037"/>
<dbReference type="OMA" id="GMMNIAC"/>
<evidence type="ECO:0000259" key="8">
    <source>
        <dbReference type="Pfam" id="PF09335"/>
    </source>
</evidence>
<proteinExistence type="predicted"/>
<dbReference type="AlphaFoldDB" id="A8PU02"/>
<evidence type="ECO:0000256" key="7">
    <source>
        <dbReference type="SAM" id="Phobius"/>
    </source>
</evidence>
<comment type="caution">
    <text evidence="9">The sequence shown here is derived from an EMBL/GenBank/DDBJ whole genome shotgun (WGS) entry which is preliminary data.</text>
</comment>
<dbReference type="PANTHER" id="PTHR43220">
    <property type="match status" value="1"/>
</dbReference>
<feature type="transmembrane region" description="Helical" evidence="7">
    <location>
        <begin position="475"/>
        <end position="492"/>
    </location>
</feature>
<evidence type="ECO:0000256" key="5">
    <source>
        <dbReference type="ARBA" id="ARBA00023136"/>
    </source>
</evidence>
<evidence type="ECO:0000256" key="1">
    <source>
        <dbReference type="ARBA" id="ARBA00004141"/>
    </source>
</evidence>
<feature type="compositionally biased region" description="Low complexity" evidence="6">
    <location>
        <begin position="95"/>
        <end position="111"/>
    </location>
</feature>
<keyword evidence="3" id="KW-0732">Signal</keyword>
<comment type="subcellular location">
    <subcellularLocation>
        <location evidence="1">Membrane</location>
        <topology evidence="1">Multi-pass membrane protein</topology>
    </subcellularLocation>
</comment>
<feature type="region of interest" description="Disordered" evidence="6">
    <location>
        <begin position="1"/>
        <end position="22"/>
    </location>
</feature>
<feature type="region of interest" description="Disordered" evidence="6">
    <location>
        <begin position="230"/>
        <end position="251"/>
    </location>
</feature>
<feature type="transmembrane region" description="Helical" evidence="7">
    <location>
        <begin position="574"/>
        <end position="596"/>
    </location>
</feature>
<evidence type="ECO:0000256" key="3">
    <source>
        <dbReference type="ARBA" id="ARBA00022729"/>
    </source>
</evidence>
<feature type="transmembrane region" description="Helical" evidence="7">
    <location>
        <begin position="499"/>
        <end position="520"/>
    </location>
</feature>
<feature type="region of interest" description="Disordered" evidence="6">
    <location>
        <begin position="51"/>
        <end position="112"/>
    </location>
</feature>
<keyword evidence="10" id="KW-1185">Reference proteome</keyword>
<accession>A8PU02</accession>
<protein>
    <recommendedName>
        <fullName evidence="8">VTT domain-containing protein</fullName>
    </recommendedName>
</protein>
<feature type="transmembrane region" description="Helical" evidence="7">
    <location>
        <begin position="364"/>
        <end position="389"/>
    </location>
</feature>
<sequence length="625" mass="67764">MDVPAGPVLPGPNDERSRSPWKRKYGLRMVASISQLADNVLTMRSFHDVSRRDHFDRGPGTPDVILNQAQRPGSSFQGSSLLRGMSIPKEVSGRQESQSQYPSSSLPSFSPNGHCVSGESHCMPANEVQGVQLVMPSARRASAMILNDSSPPLSPVNDGRPRCNSGSMANHMTSPISSPEAALRTHNGTNQPFSPFFFDEGVARGAMADTNVKAKKHDHSWADFWPTLSTRPSPPSSLDSNAPSLTWSLSSHEDENTEPCALHVATQPKFQFGLGILGRAFTSSAQERADIDPSSQSITWEKIAPHAAKVVLLGITFLLATFMLGLAMSTLPLHMPTHLAQLTLSEIRDMCQNLRDYAASSNGAMIHVFLVLTLFFCWKQAFCVPGSLITNIIYGAMYGSYAGSLFASIFTAVGGIMCYFLAAPFADVVTLLPSLSKPLHSMRLALHKVHQREGPTSLDGRVSHVSRGSQSGGDLWSYLLFLRLLPIVPYGMMNIACGVLGVPLLPYAITLGIGSVPWNFCTAQVGELLQDVATAIQESARVSAANSPDGLAAPSSKEASLLASGTLSVLLEHLWTWDMIIKLLLLSVASTLPIVLQRFFGSRKTHSSDDENIQIEEDSRDYEMR</sequence>
<dbReference type="GO" id="GO:0016020">
    <property type="term" value="C:membrane"/>
    <property type="evidence" value="ECO:0007669"/>
    <property type="project" value="UniProtKB-SubCell"/>
</dbReference>
<feature type="compositionally biased region" description="Polar residues" evidence="6">
    <location>
        <begin position="67"/>
        <end position="80"/>
    </location>
</feature>
<evidence type="ECO:0000313" key="10">
    <source>
        <dbReference type="Proteomes" id="UP000008837"/>
    </source>
</evidence>
<dbReference type="KEGG" id="mgl:MGL_0506"/>
<reference evidence="9 10" key="1">
    <citation type="journal article" date="2007" name="Proc. Natl. Acad. Sci. U.S.A.">
        <title>Dandruff-associated Malassezia genomes reveal convergent and divergent virulence traits shared with plant and human fungal pathogens.</title>
        <authorList>
            <person name="Xu J."/>
            <person name="Saunders C.W."/>
            <person name="Hu P."/>
            <person name="Grant R.A."/>
            <person name="Boekhout T."/>
            <person name="Kuramae E.E."/>
            <person name="Kronstad J.W."/>
            <person name="Deangelis Y.M."/>
            <person name="Reeder N.L."/>
            <person name="Johnstone K.R."/>
            <person name="Leland M."/>
            <person name="Fieno A.M."/>
            <person name="Begley W.M."/>
            <person name="Sun Y."/>
            <person name="Lacey M.P."/>
            <person name="Chaudhary T."/>
            <person name="Keough T."/>
            <person name="Chu L."/>
            <person name="Sears R."/>
            <person name="Yuan B."/>
            <person name="Dawson T.L.Jr."/>
        </authorList>
    </citation>
    <scope>NUCLEOTIDE SEQUENCE [LARGE SCALE GENOMIC DNA]</scope>
    <source>
        <strain evidence="10">ATCC MYA-4612 / CBS 7966</strain>
    </source>
</reference>
<feature type="compositionally biased region" description="Polar residues" evidence="6">
    <location>
        <begin position="239"/>
        <end position="250"/>
    </location>
</feature>
<dbReference type="Proteomes" id="UP000008837">
    <property type="component" value="Unassembled WGS sequence"/>
</dbReference>
<name>A8PU02_MALGO</name>
<dbReference type="EMBL" id="AAYY01000001">
    <property type="protein sequence ID" value="EDP45517.1"/>
    <property type="molecule type" value="Genomic_DNA"/>
</dbReference>
<keyword evidence="2 7" id="KW-0812">Transmembrane</keyword>
<evidence type="ECO:0000256" key="4">
    <source>
        <dbReference type="ARBA" id="ARBA00022989"/>
    </source>
</evidence>
<evidence type="ECO:0000313" key="9">
    <source>
        <dbReference type="EMBL" id="EDP45517.1"/>
    </source>
</evidence>
<organism evidence="9 10">
    <name type="scientific">Malassezia globosa (strain ATCC MYA-4612 / CBS 7966)</name>
    <name type="common">Dandruff-associated fungus</name>
    <dbReference type="NCBI Taxonomy" id="425265"/>
    <lineage>
        <taxon>Eukaryota</taxon>
        <taxon>Fungi</taxon>
        <taxon>Dikarya</taxon>
        <taxon>Basidiomycota</taxon>
        <taxon>Ustilaginomycotina</taxon>
        <taxon>Malasseziomycetes</taxon>
        <taxon>Malasseziales</taxon>
        <taxon>Malasseziaceae</taxon>
        <taxon>Malassezia</taxon>
    </lineage>
</organism>
<dbReference type="Pfam" id="PF09335">
    <property type="entry name" value="VTT_dom"/>
    <property type="match status" value="1"/>
</dbReference>
<dbReference type="RefSeq" id="XP_001732731.1">
    <property type="nucleotide sequence ID" value="XM_001732679.1"/>
</dbReference>
<gene>
    <name evidence="9" type="ORF">MGL_0506</name>
</gene>
<evidence type="ECO:0000256" key="6">
    <source>
        <dbReference type="SAM" id="MobiDB-lite"/>
    </source>
</evidence>
<keyword evidence="5 7" id="KW-0472">Membrane</keyword>
<keyword evidence="4 7" id="KW-1133">Transmembrane helix</keyword>
<evidence type="ECO:0000256" key="2">
    <source>
        <dbReference type="ARBA" id="ARBA00022692"/>
    </source>
</evidence>
<dbReference type="PANTHER" id="PTHR43220:SF21">
    <property type="entry name" value="TRANSMEMBRANE PROTEIN 41A"/>
    <property type="match status" value="1"/>
</dbReference>
<feature type="domain" description="VTT" evidence="8">
    <location>
        <begin position="384"/>
        <end position="527"/>
    </location>
</feature>